<evidence type="ECO:0000313" key="1">
    <source>
        <dbReference type="EMBL" id="EER38421.1"/>
    </source>
</evidence>
<dbReference type="EMBL" id="GG692431">
    <property type="protein sequence ID" value="EER38421.1"/>
    <property type="molecule type" value="Genomic_DNA"/>
</dbReference>
<reference evidence="2" key="1">
    <citation type="submission" date="2009-05" db="EMBL/GenBank/DDBJ databases">
        <title>The genome sequence of Ajellomyces capsulatus strain H143.</title>
        <authorList>
            <person name="Champion M."/>
            <person name="Cuomo C.A."/>
            <person name="Ma L.-J."/>
            <person name="Henn M.R."/>
            <person name="Sil A."/>
            <person name="Goldman B."/>
            <person name="Young S.K."/>
            <person name="Kodira C.D."/>
            <person name="Zeng Q."/>
            <person name="Koehrsen M."/>
            <person name="Alvarado L."/>
            <person name="Berlin A.M."/>
            <person name="Borenstein D."/>
            <person name="Chen Z."/>
            <person name="Engels R."/>
            <person name="Freedman E."/>
            <person name="Gellesch M."/>
            <person name="Goldberg J."/>
            <person name="Griggs A."/>
            <person name="Gujja S."/>
            <person name="Heiman D.I."/>
            <person name="Hepburn T.A."/>
            <person name="Howarth C."/>
            <person name="Jen D."/>
            <person name="Larson L."/>
            <person name="Lewis B."/>
            <person name="Mehta T."/>
            <person name="Park D."/>
            <person name="Pearson M."/>
            <person name="Roberts A."/>
            <person name="Saif S."/>
            <person name="Shea T.D."/>
            <person name="Shenoy N."/>
            <person name="Sisk P."/>
            <person name="Stolte C."/>
            <person name="Sykes S."/>
            <person name="Walk T."/>
            <person name="White J."/>
            <person name="Yandava C."/>
            <person name="Klein B."/>
            <person name="McEwen J.G."/>
            <person name="Puccia R."/>
            <person name="Goldman G.H."/>
            <person name="Felipe M.S."/>
            <person name="Nino-Vega G."/>
            <person name="San-Blas G."/>
            <person name="Taylor J.W."/>
            <person name="Mendoza L."/>
            <person name="Galagan J.E."/>
            <person name="Nusbaum C."/>
            <person name="Birren B.W."/>
        </authorList>
    </citation>
    <scope>NUCLEOTIDE SEQUENCE [LARGE SCALE GENOMIC DNA]</scope>
    <source>
        <strain evidence="2">H143</strain>
    </source>
</reference>
<accession>C6HMH4</accession>
<gene>
    <name evidence="1" type="ORF">HCDG_07290</name>
</gene>
<dbReference type="VEuPathDB" id="FungiDB:HCDG_07290"/>
<name>C6HMH4_AJECH</name>
<evidence type="ECO:0000313" key="2">
    <source>
        <dbReference type="Proteomes" id="UP000002624"/>
    </source>
</evidence>
<sequence length="164" mass="19002">MPRDASYFLRQRSIPRLGVACAKMMAKADDERSISAQLFGSIEGPQEWEKLKFSQLEFLQSHWGRGLSKCGHGKIQNPEPPRISPLPKPITASNCDETAGFRVELQSVLMWTDRRATWMTLHSECLGQGWMERMSCRMNREFERGSPEIQKLINKKKTRDFREQ</sequence>
<protein>
    <submittedName>
        <fullName evidence="1">Uncharacterized protein</fullName>
    </submittedName>
</protein>
<dbReference type="HOGENOM" id="CLU_1618503_0_0_1"/>
<proteinExistence type="predicted"/>
<organism evidence="1 2">
    <name type="scientific">Ajellomyces capsulatus (strain H143)</name>
    <name type="common">Darling's disease fungus</name>
    <name type="synonym">Histoplasma capsulatum</name>
    <dbReference type="NCBI Taxonomy" id="544712"/>
    <lineage>
        <taxon>Eukaryota</taxon>
        <taxon>Fungi</taxon>
        <taxon>Dikarya</taxon>
        <taxon>Ascomycota</taxon>
        <taxon>Pezizomycotina</taxon>
        <taxon>Eurotiomycetes</taxon>
        <taxon>Eurotiomycetidae</taxon>
        <taxon>Onygenales</taxon>
        <taxon>Ajellomycetaceae</taxon>
        <taxon>Histoplasma</taxon>
    </lineage>
</organism>
<dbReference type="Proteomes" id="UP000002624">
    <property type="component" value="Unassembled WGS sequence"/>
</dbReference>
<dbReference type="AlphaFoldDB" id="C6HMH4"/>